<organism evidence="2 3">
    <name type="scientific">Rotaria sordida</name>
    <dbReference type="NCBI Taxonomy" id="392033"/>
    <lineage>
        <taxon>Eukaryota</taxon>
        <taxon>Metazoa</taxon>
        <taxon>Spiralia</taxon>
        <taxon>Gnathifera</taxon>
        <taxon>Rotifera</taxon>
        <taxon>Eurotatoria</taxon>
        <taxon>Bdelloidea</taxon>
        <taxon>Philodinida</taxon>
        <taxon>Philodinidae</taxon>
        <taxon>Rotaria</taxon>
    </lineage>
</organism>
<evidence type="ECO:0000256" key="1">
    <source>
        <dbReference type="SAM" id="SignalP"/>
    </source>
</evidence>
<protein>
    <submittedName>
        <fullName evidence="2">Uncharacterized protein</fullName>
    </submittedName>
</protein>
<accession>A0A814Y981</accession>
<comment type="caution">
    <text evidence="2">The sequence shown here is derived from an EMBL/GenBank/DDBJ whole genome shotgun (WGS) entry which is preliminary data.</text>
</comment>
<reference evidence="2" key="1">
    <citation type="submission" date="2021-02" db="EMBL/GenBank/DDBJ databases">
        <authorList>
            <person name="Nowell W R."/>
        </authorList>
    </citation>
    <scope>NUCLEOTIDE SEQUENCE</scope>
</reference>
<dbReference type="EMBL" id="CAJNOU010001587">
    <property type="protein sequence ID" value="CAF1225938.1"/>
    <property type="molecule type" value="Genomic_DNA"/>
</dbReference>
<keyword evidence="1" id="KW-0732">Signal</keyword>
<sequence length="364" mass="41486">MVIFWKVIITVLLLYSVVIDGNRARRRRRQTLDQISNSINQKRLPPNPKILNAYEQSSLQNDNQNEIVSGKTGSRQYYSHQGPYGYGTIQGTNYPYAGAGVGPYQYGYGQYGQSGQSIGHYGSYYNQNPGSYGYYSGYNSGSNYNRPGYSSNYNPSWGGGGNYGGYFWNAGQKQNFNMFVIFISLCTHHERNEKKRTFDEAFNTLKTNISNQHKITTTPSIDKFFNHNKRRLSEDVQQECITTIIQQNFDTLSSPLLSSNIHLNENNSDGYDDMIVLRQILENIFVQLENEQHIFYTSSIIDKNNHLISTDNSSIDMIETEDINDNDVSMSLNDLIHDITNSDTSLSALVILETEQILDIKRSF</sequence>
<evidence type="ECO:0000313" key="3">
    <source>
        <dbReference type="Proteomes" id="UP000663889"/>
    </source>
</evidence>
<evidence type="ECO:0000313" key="2">
    <source>
        <dbReference type="EMBL" id="CAF1225938.1"/>
    </source>
</evidence>
<name>A0A814Y981_9BILA</name>
<dbReference type="AlphaFoldDB" id="A0A814Y981"/>
<feature type="chain" id="PRO_5032922120" evidence="1">
    <location>
        <begin position="25"/>
        <end position="364"/>
    </location>
</feature>
<dbReference type="Proteomes" id="UP000663889">
    <property type="component" value="Unassembled WGS sequence"/>
</dbReference>
<proteinExistence type="predicted"/>
<gene>
    <name evidence="2" type="ORF">SEV965_LOCUS22434</name>
</gene>
<feature type="signal peptide" evidence="1">
    <location>
        <begin position="1"/>
        <end position="24"/>
    </location>
</feature>